<accession>A0ABV9Y4J5</accession>
<dbReference type="Proteomes" id="UP001595833">
    <property type="component" value="Unassembled WGS sequence"/>
</dbReference>
<proteinExistence type="predicted"/>
<keyword evidence="2" id="KW-1133">Transmembrane helix</keyword>
<evidence type="ECO:0000256" key="2">
    <source>
        <dbReference type="SAM" id="Phobius"/>
    </source>
</evidence>
<feature type="region of interest" description="Disordered" evidence="1">
    <location>
        <begin position="28"/>
        <end position="48"/>
    </location>
</feature>
<evidence type="ECO:0000256" key="1">
    <source>
        <dbReference type="SAM" id="MobiDB-lite"/>
    </source>
</evidence>
<keyword evidence="2" id="KW-0812">Transmembrane</keyword>
<sequence>MDAGLLVAVIATVLVLLTLVVLVARDRFSPGHPDDEPGPETSGGGGGG</sequence>
<gene>
    <name evidence="3" type="ORF">ACFPFM_26225</name>
</gene>
<dbReference type="RefSeq" id="WP_344037237.1">
    <property type="nucleotide sequence ID" value="NZ_BAAAKE010000006.1"/>
</dbReference>
<evidence type="ECO:0000313" key="3">
    <source>
        <dbReference type="EMBL" id="MFC5057229.1"/>
    </source>
</evidence>
<protein>
    <submittedName>
        <fullName evidence="3">Uncharacterized protein</fullName>
    </submittedName>
</protein>
<dbReference type="EMBL" id="JBHSJB010000027">
    <property type="protein sequence ID" value="MFC5057229.1"/>
    <property type="molecule type" value="Genomic_DNA"/>
</dbReference>
<reference evidence="4" key="1">
    <citation type="journal article" date="2019" name="Int. J. Syst. Evol. Microbiol.">
        <title>The Global Catalogue of Microorganisms (GCM) 10K type strain sequencing project: providing services to taxonomists for standard genome sequencing and annotation.</title>
        <authorList>
            <consortium name="The Broad Institute Genomics Platform"/>
            <consortium name="The Broad Institute Genome Sequencing Center for Infectious Disease"/>
            <person name="Wu L."/>
            <person name="Ma J."/>
        </authorList>
    </citation>
    <scope>NUCLEOTIDE SEQUENCE [LARGE SCALE GENOMIC DNA]</scope>
    <source>
        <strain evidence="4">KCTC 12848</strain>
    </source>
</reference>
<organism evidence="3 4">
    <name type="scientific">Saccharothrix xinjiangensis</name>
    <dbReference type="NCBI Taxonomy" id="204798"/>
    <lineage>
        <taxon>Bacteria</taxon>
        <taxon>Bacillati</taxon>
        <taxon>Actinomycetota</taxon>
        <taxon>Actinomycetes</taxon>
        <taxon>Pseudonocardiales</taxon>
        <taxon>Pseudonocardiaceae</taxon>
        <taxon>Saccharothrix</taxon>
    </lineage>
</organism>
<name>A0ABV9Y4J5_9PSEU</name>
<feature type="transmembrane region" description="Helical" evidence="2">
    <location>
        <begin position="6"/>
        <end position="24"/>
    </location>
</feature>
<keyword evidence="4" id="KW-1185">Reference proteome</keyword>
<evidence type="ECO:0000313" key="4">
    <source>
        <dbReference type="Proteomes" id="UP001595833"/>
    </source>
</evidence>
<comment type="caution">
    <text evidence="3">The sequence shown here is derived from an EMBL/GenBank/DDBJ whole genome shotgun (WGS) entry which is preliminary data.</text>
</comment>
<keyword evidence="2" id="KW-0472">Membrane</keyword>